<feature type="domain" description="DIRP" evidence="5">
    <location>
        <begin position="847"/>
        <end position="948"/>
    </location>
</feature>
<feature type="region of interest" description="Disordered" evidence="3">
    <location>
        <begin position="630"/>
        <end position="664"/>
    </location>
</feature>
<evidence type="ECO:0000256" key="1">
    <source>
        <dbReference type="ARBA" id="ARBA00004123"/>
    </source>
</evidence>
<evidence type="ECO:0000256" key="3">
    <source>
        <dbReference type="SAM" id="MobiDB-lite"/>
    </source>
</evidence>
<evidence type="ECO:0000256" key="4">
    <source>
        <dbReference type="SAM" id="Phobius"/>
    </source>
</evidence>
<sequence>MSSFRQSAAVFFISAISFTGFLFRGAFFQCVSSFLSPPFWVVFIFLAGFFFRFLAGLDLVFNRHQHCLIVLLPPITVPTRFTSLRLANPLWTNCYRSCYSLVFSINSYLTPSVLCHDLCSNPCGLSIFVGLICLGYPVTFIEKCQSGYAALPEILVCLVPFFPLSLSSHHSCVDACLLFPTNFRVAEAFFLTNPTLPMETVNVDGLILLAPSSAAISSYLCCCPPPFLPVRCGSAMALRNCLHICLPPCFRISSGKLSPYAQVENSRSCGYHKNRANGNKKMGGIANCSVFTICRSEEGNSHHSWRDEERLQIGGENLRKNTSEAKKWILEMKAERRWNLLSSFPDLLGLAPFDKAALVLQKATYAVVIVEFFAERKSDKQLLCFRQWDPGIHPRVVGKRTPRVPVHYYKKDDAENYVSPNKRCLKSTVDANDDEVAHVVALALTEAAQRGGSPQVSQTPYRRVEQKSSPVQSGERRHQMSETVRAKFHNVSADEEFLEGSIESRGAENGEYARDNSSLVDMEGIGTVEVLQRGRKFYRKKERVENVGNQQLDDGGEACSGTEGGLSFSSLKEKVDIEVTNGKLEQFSPKSQRKRNKKLFFGDETPALNALQTLADLSLMMPTCTIESESSVKLKGERMPADKDDKSSLPEATSTSHKRYKLKHSVAPEIELSTSKKSKLGKESAKEANALFESKEQLPFADTAWKRKRKPTVSKVANAKLVSYLSGPLKNETVDDENKPVIKGKNIDQVFTLPKQLKTVRSSESSLCSSDQKDLTVSTAEVRLLNEVSLPTKRNRRKMILQRTSMPKETSSESILKNQPNKYSTLKGKLSSLSSYKVRQWTIFEWFYSAIDYPWFAKREFMEYLNHVGLGNIPRLTRVEWSVIKSSLGKPRRFSEHFLHEERQKLEQYRESVRKHYTELRTGIRDGLPTDLARPLYVGQRVIALHPKTREIHDGSVLTVDYDKCRIQFDHPELGVEFVMDIDCMPLNPLDNMPEALRRQIGARKASFVTKEPQINGNSSFGGYELHASPVKAKVATIDNLGAQAGCAQPCKVTHHQAKEADIHALSELKRALDKKETLLMELRKANSDILENQNGIECLKDSETFKKHYATVLVELKEASGQVSDAMLQLRQRNTYTGNSLPPWMKPQTSFTVHDGLPSMLDSSPTQELGSTVIEIIKGSRLRAHEMVDAAFQVLSLTKEGEDAFKRIGQALDSINHQQLASKSRLPMIRSQEQVNSSFYHHNHSTCCVSESLINDASGPKPHNDSDKVNTEIPSELITSCVATLIMIQTCTERQYPPADVAQILDSAVTSMQPCCPRNLPIYREIQMCMGRIKTQILALIPT</sequence>
<dbReference type="GO" id="GO:0006357">
    <property type="term" value="P:regulation of transcription by RNA polymerase II"/>
    <property type="evidence" value="ECO:0007669"/>
    <property type="project" value="TreeGrafter"/>
</dbReference>
<dbReference type="Proteomes" id="UP001367508">
    <property type="component" value="Unassembled WGS sequence"/>
</dbReference>
<comment type="caution">
    <text evidence="6">The sequence shown here is derived from an EMBL/GenBank/DDBJ whole genome shotgun (WGS) entry which is preliminary data.</text>
</comment>
<accession>A0AAN9QV25</accession>
<keyword evidence="4" id="KW-0812">Transmembrane</keyword>
<keyword evidence="2" id="KW-0539">Nucleus</keyword>
<dbReference type="GO" id="GO:0003677">
    <property type="term" value="F:DNA binding"/>
    <property type="evidence" value="ECO:0007669"/>
    <property type="project" value="TreeGrafter"/>
</dbReference>
<dbReference type="SMART" id="SM01135">
    <property type="entry name" value="DIRP"/>
    <property type="match status" value="1"/>
</dbReference>
<reference evidence="6 7" key="1">
    <citation type="submission" date="2024-01" db="EMBL/GenBank/DDBJ databases">
        <title>The genomes of 5 underutilized Papilionoideae crops provide insights into root nodulation and disease resistanc.</title>
        <authorList>
            <person name="Jiang F."/>
        </authorList>
    </citation>
    <scope>NUCLEOTIDE SEQUENCE [LARGE SCALE GENOMIC DNA]</scope>
    <source>
        <strain evidence="6">LVBAO_FW01</strain>
        <tissue evidence="6">Leaves</tissue>
    </source>
</reference>
<keyword evidence="7" id="KW-1185">Reference proteome</keyword>
<proteinExistence type="predicted"/>
<dbReference type="PANTHER" id="PTHR21689:SF5">
    <property type="entry name" value="PROTEIN ALWAYS EARLY 1-RELATED"/>
    <property type="match status" value="1"/>
</dbReference>
<keyword evidence="4" id="KW-1133">Transmembrane helix</keyword>
<protein>
    <recommendedName>
        <fullName evidence="5">DIRP domain-containing protein</fullName>
    </recommendedName>
</protein>
<dbReference type="InterPro" id="IPR010561">
    <property type="entry name" value="LIN-9/ALY1"/>
</dbReference>
<dbReference type="GO" id="GO:0005654">
    <property type="term" value="C:nucleoplasm"/>
    <property type="evidence" value="ECO:0007669"/>
    <property type="project" value="TreeGrafter"/>
</dbReference>
<feature type="transmembrane region" description="Helical" evidence="4">
    <location>
        <begin position="39"/>
        <end position="61"/>
    </location>
</feature>
<comment type="subcellular location">
    <subcellularLocation>
        <location evidence="1">Nucleus</location>
    </subcellularLocation>
</comment>
<evidence type="ECO:0000259" key="5">
    <source>
        <dbReference type="SMART" id="SM01135"/>
    </source>
</evidence>
<feature type="region of interest" description="Disordered" evidence="3">
    <location>
        <begin position="449"/>
        <end position="481"/>
    </location>
</feature>
<feature type="compositionally biased region" description="Basic and acidic residues" evidence="3">
    <location>
        <begin position="630"/>
        <end position="648"/>
    </location>
</feature>
<dbReference type="InterPro" id="IPR033471">
    <property type="entry name" value="DIRP"/>
</dbReference>
<evidence type="ECO:0000313" key="6">
    <source>
        <dbReference type="EMBL" id="KAK7344238.1"/>
    </source>
</evidence>
<dbReference type="Pfam" id="PF06584">
    <property type="entry name" value="DIRP"/>
    <property type="match status" value="1"/>
</dbReference>
<gene>
    <name evidence="6" type="ORF">VNO77_13618</name>
</gene>
<dbReference type="GO" id="GO:0006351">
    <property type="term" value="P:DNA-templated transcription"/>
    <property type="evidence" value="ECO:0007669"/>
    <property type="project" value="InterPro"/>
</dbReference>
<dbReference type="GO" id="GO:0051726">
    <property type="term" value="P:regulation of cell cycle"/>
    <property type="evidence" value="ECO:0007669"/>
    <property type="project" value="TreeGrafter"/>
</dbReference>
<organism evidence="6 7">
    <name type="scientific">Canavalia gladiata</name>
    <name type="common">Sword bean</name>
    <name type="synonym">Dolichos gladiatus</name>
    <dbReference type="NCBI Taxonomy" id="3824"/>
    <lineage>
        <taxon>Eukaryota</taxon>
        <taxon>Viridiplantae</taxon>
        <taxon>Streptophyta</taxon>
        <taxon>Embryophyta</taxon>
        <taxon>Tracheophyta</taxon>
        <taxon>Spermatophyta</taxon>
        <taxon>Magnoliopsida</taxon>
        <taxon>eudicotyledons</taxon>
        <taxon>Gunneridae</taxon>
        <taxon>Pentapetalae</taxon>
        <taxon>rosids</taxon>
        <taxon>fabids</taxon>
        <taxon>Fabales</taxon>
        <taxon>Fabaceae</taxon>
        <taxon>Papilionoideae</taxon>
        <taxon>50 kb inversion clade</taxon>
        <taxon>NPAAA clade</taxon>
        <taxon>indigoferoid/millettioid clade</taxon>
        <taxon>Phaseoleae</taxon>
        <taxon>Canavalia</taxon>
    </lineage>
</organism>
<dbReference type="EMBL" id="JAYMYQ010000003">
    <property type="protein sequence ID" value="KAK7344238.1"/>
    <property type="molecule type" value="Genomic_DNA"/>
</dbReference>
<feature type="transmembrane region" description="Helical" evidence="4">
    <location>
        <begin position="6"/>
        <end position="27"/>
    </location>
</feature>
<keyword evidence="4" id="KW-0472">Membrane</keyword>
<dbReference type="PANTHER" id="PTHR21689">
    <property type="entry name" value="LIN-9"/>
    <property type="match status" value="1"/>
</dbReference>
<evidence type="ECO:0000256" key="2">
    <source>
        <dbReference type="ARBA" id="ARBA00023242"/>
    </source>
</evidence>
<name>A0AAN9QV25_CANGL</name>
<dbReference type="GO" id="GO:0017053">
    <property type="term" value="C:transcription repressor complex"/>
    <property type="evidence" value="ECO:0007669"/>
    <property type="project" value="InterPro"/>
</dbReference>
<evidence type="ECO:0000313" key="7">
    <source>
        <dbReference type="Proteomes" id="UP001367508"/>
    </source>
</evidence>